<accession>A0A5P1F6E5</accession>
<evidence type="ECO:0000256" key="2">
    <source>
        <dbReference type="ARBA" id="ARBA00022737"/>
    </source>
</evidence>
<evidence type="ECO:0008006" key="7">
    <source>
        <dbReference type="Google" id="ProtNLM"/>
    </source>
</evidence>
<dbReference type="OMA" id="AMFESMW"/>
<dbReference type="EMBL" id="CM007384">
    <property type="protein sequence ID" value="ONK73742.1"/>
    <property type="molecule type" value="Genomic_DNA"/>
</dbReference>
<dbReference type="Gene3D" id="1.25.40.10">
    <property type="entry name" value="Tetratricopeptide repeat domain"/>
    <property type="match status" value="2"/>
</dbReference>
<dbReference type="OrthoDB" id="1911504at2759"/>
<protein>
    <recommendedName>
        <fullName evidence="7">Pentacotripeptide-repeat region of PRORP domain-containing protein</fullName>
    </recommendedName>
</protein>
<dbReference type="Pfam" id="PF13041">
    <property type="entry name" value="PPR_2"/>
    <property type="match status" value="1"/>
</dbReference>
<dbReference type="InterPro" id="IPR011990">
    <property type="entry name" value="TPR-like_helical_dom_sf"/>
</dbReference>
<dbReference type="PANTHER" id="PTHR47939">
    <property type="entry name" value="MEMBRANE-ASSOCIATED SALT-INDUCIBLE PROTEIN-LIKE"/>
    <property type="match status" value="1"/>
</dbReference>
<organism evidence="5 6">
    <name type="scientific">Asparagus officinalis</name>
    <name type="common">Garden asparagus</name>
    <dbReference type="NCBI Taxonomy" id="4686"/>
    <lineage>
        <taxon>Eukaryota</taxon>
        <taxon>Viridiplantae</taxon>
        <taxon>Streptophyta</taxon>
        <taxon>Embryophyta</taxon>
        <taxon>Tracheophyta</taxon>
        <taxon>Spermatophyta</taxon>
        <taxon>Magnoliopsida</taxon>
        <taxon>Liliopsida</taxon>
        <taxon>Asparagales</taxon>
        <taxon>Asparagaceae</taxon>
        <taxon>Asparagoideae</taxon>
        <taxon>Asparagus</taxon>
    </lineage>
</organism>
<feature type="repeat" description="PPR" evidence="3">
    <location>
        <begin position="130"/>
        <end position="164"/>
    </location>
</feature>
<dbReference type="InterPro" id="IPR050667">
    <property type="entry name" value="PPR-containing_protein"/>
</dbReference>
<feature type="compositionally biased region" description="Basic and acidic residues" evidence="4">
    <location>
        <begin position="66"/>
        <end position="75"/>
    </location>
</feature>
<dbReference type="AlphaFoldDB" id="A0A5P1F6E5"/>
<evidence type="ECO:0000256" key="4">
    <source>
        <dbReference type="SAM" id="MobiDB-lite"/>
    </source>
</evidence>
<dbReference type="PROSITE" id="PS51375">
    <property type="entry name" value="PPR"/>
    <property type="match status" value="3"/>
</dbReference>
<feature type="repeat" description="PPR" evidence="3">
    <location>
        <begin position="201"/>
        <end position="235"/>
    </location>
</feature>
<sequence length="371" mass="42010">MWTPSLHEAPRLLTSLSPFASAFASYAPLRLAACKEGAMTLRPSMDRYGVAPDTLAHKLPPLRPSARVDETDRRRPPSLNRFKTRVGTRSGLLPILPARWCGRRQKRRAKARAKTTFGEMVIRIGWDKNNMSAYDAFLATLVRGGQPDEALNFLKVMKGKNCLPGIKFFANALDILVKSGDAKHAVELWDLMVVESGLVPNLVMYNAIIALVCNERDFEAAYRLLDAMPFHGAFPDSLTYNTIFECLVRNRKAKEAEKFFGEMRKNEMSLSRSNRVAAIKMFFEEFDPAAAMEVWNCAAEERGEWDEECANELLVGLASLERLSEVRRFADEMIDMGVHLRSATMDKLESALSKGRRRECFDHIERRVKRG</sequence>
<evidence type="ECO:0000256" key="3">
    <source>
        <dbReference type="PROSITE-ProRule" id="PRU00708"/>
    </source>
</evidence>
<name>A0A5P1F6E5_ASPOF</name>
<comment type="similarity">
    <text evidence="1">Belongs to the PPR family. P subfamily.</text>
</comment>
<feature type="repeat" description="PPR" evidence="3">
    <location>
        <begin position="236"/>
        <end position="270"/>
    </location>
</feature>
<evidence type="ECO:0000313" key="5">
    <source>
        <dbReference type="EMBL" id="ONK73742.1"/>
    </source>
</evidence>
<keyword evidence="6" id="KW-1185">Reference proteome</keyword>
<dbReference type="PANTHER" id="PTHR47939:SF13">
    <property type="entry name" value="OS03G0201400 PROTEIN"/>
    <property type="match status" value="1"/>
</dbReference>
<dbReference type="Pfam" id="PF01535">
    <property type="entry name" value="PPR"/>
    <property type="match status" value="2"/>
</dbReference>
<dbReference type="Proteomes" id="UP000243459">
    <property type="component" value="Chromosome 4"/>
</dbReference>
<dbReference type="Gramene" id="ONK73742">
    <property type="protein sequence ID" value="ONK73742"/>
    <property type="gene ID" value="A4U43_C04F34790"/>
</dbReference>
<dbReference type="NCBIfam" id="TIGR00756">
    <property type="entry name" value="PPR"/>
    <property type="match status" value="3"/>
</dbReference>
<evidence type="ECO:0000313" key="6">
    <source>
        <dbReference type="Proteomes" id="UP000243459"/>
    </source>
</evidence>
<keyword evidence="2" id="KW-0677">Repeat</keyword>
<feature type="region of interest" description="Disordered" evidence="4">
    <location>
        <begin position="59"/>
        <end position="79"/>
    </location>
</feature>
<evidence type="ECO:0000256" key="1">
    <source>
        <dbReference type="ARBA" id="ARBA00007626"/>
    </source>
</evidence>
<reference evidence="6" key="1">
    <citation type="journal article" date="2017" name="Nat. Commun.">
        <title>The asparagus genome sheds light on the origin and evolution of a young Y chromosome.</title>
        <authorList>
            <person name="Harkess A."/>
            <person name="Zhou J."/>
            <person name="Xu C."/>
            <person name="Bowers J.E."/>
            <person name="Van der Hulst R."/>
            <person name="Ayyampalayam S."/>
            <person name="Mercati F."/>
            <person name="Riccardi P."/>
            <person name="McKain M.R."/>
            <person name="Kakrana A."/>
            <person name="Tang H."/>
            <person name="Ray J."/>
            <person name="Groenendijk J."/>
            <person name="Arikit S."/>
            <person name="Mathioni S.M."/>
            <person name="Nakano M."/>
            <person name="Shan H."/>
            <person name="Telgmann-Rauber A."/>
            <person name="Kanno A."/>
            <person name="Yue Z."/>
            <person name="Chen H."/>
            <person name="Li W."/>
            <person name="Chen Y."/>
            <person name="Xu X."/>
            <person name="Zhang Y."/>
            <person name="Luo S."/>
            <person name="Chen H."/>
            <person name="Gao J."/>
            <person name="Mao Z."/>
            <person name="Pires J.C."/>
            <person name="Luo M."/>
            <person name="Kudrna D."/>
            <person name="Wing R.A."/>
            <person name="Meyers B.C."/>
            <person name="Yi K."/>
            <person name="Kong H."/>
            <person name="Lavrijsen P."/>
            <person name="Sunseri F."/>
            <person name="Falavigna A."/>
            <person name="Ye Y."/>
            <person name="Leebens-Mack J.H."/>
            <person name="Chen G."/>
        </authorList>
    </citation>
    <scope>NUCLEOTIDE SEQUENCE [LARGE SCALE GENOMIC DNA]</scope>
    <source>
        <strain evidence="6">cv. DH0086</strain>
    </source>
</reference>
<gene>
    <name evidence="5" type="ORF">A4U43_C04F34790</name>
</gene>
<dbReference type="InterPro" id="IPR002885">
    <property type="entry name" value="PPR_rpt"/>
</dbReference>
<proteinExistence type="inferred from homology"/>